<dbReference type="AlphaFoldDB" id="A0A1I8BFK1"/>
<protein>
    <submittedName>
        <fullName evidence="3">Uncharacterized protein</fullName>
    </submittedName>
</protein>
<proteinExistence type="predicted"/>
<dbReference type="WBParaSite" id="MhA1_Contig219.frz3.gene10">
    <property type="protein sequence ID" value="MhA1_Contig219.frz3.gene10"/>
    <property type="gene ID" value="MhA1_Contig219.frz3.gene10"/>
</dbReference>
<feature type="compositionally biased region" description="Acidic residues" evidence="1">
    <location>
        <begin position="64"/>
        <end position="74"/>
    </location>
</feature>
<accession>A0A1I8BFK1</accession>
<keyword evidence="2" id="KW-1185">Reference proteome</keyword>
<feature type="compositionally biased region" description="Basic residues" evidence="1">
    <location>
        <begin position="1"/>
        <end position="15"/>
    </location>
</feature>
<reference evidence="3" key="1">
    <citation type="submission" date="2016-11" db="UniProtKB">
        <authorList>
            <consortium name="WormBaseParasite"/>
        </authorList>
    </citation>
    <scope>IDENTIFICATION</scope>
</reference>
<feature type="compositionally biased region" description="Basic residues" evidence="1">
    <location>
        <begin position="89"/>
        <end position="109"/>
    </location>
</feature>
<sequence>MTKNHKSGHNPKRMPKMAYLMSKTSSHFSVTPKKPPITPDNADFKLKGVSQVQVRASPEHMEENEQNNENEELSEQQLQLKLQQENSQKKKQKHLIKENKKKNKKKNKNKKGERILEEEFDELANLEEFARIDEQTICDAIACDFETGEGNIIVILTEDH</sequence>
<organism evidence="2 3">
    <name type="scientific">Meloidogyne hapla</name>
    <name type="common">Root-knot nematode worm</name>
    <dbReference type="NCBI Taxonomy" id="6305"/>
    <lineage>
        <taxon>Eukaryota</taxon>
        <taxon>Metazoa</taxon>
        <taxon>Ecdysozoa</taxon>
        <taxon>Nematoda</taxon>
        <taxon>Chromadorea</taxon>
        <taxon>Rhabditida</taxon>
        <taxon>Tylenchina</taxon>
        <taxon>Tylenchomorpha</taxon>
        <taxon>Tylenchoidea</taxon>
        <taxon>Meloidogynidae</taxon>
        <taxon>Meloidogyninae</taxon>
        <taxon>Meloidogyne</taxon>
    </lineage>
</organism>
<evidence type="ECO:0000313" key="3">
    <source>
        <dbReference type="WBParaSite" id="MhA1_Contig219.frz3.gene10"/>
    </source>
</evidence>
<feature type="region of interest" description="Disordered" evidence="1">
    <location>
        <begin position="1"/>
        <end position="113"/>
    </location>
</feature>
<evidence type="ECO:0000313" key="2">
    <source>
        <dbReference type="Proteomes" id="UP000095281"/>
    </source>
</evidence>
<feature type="compositionally biased region" description="Low complexity" evidence="1">
    <location>
        <begin position="75"/>
        <end position="86"/>
    </location>
</feature>
<dbReference type="Proteomes" id="UP000095281">
    <property type="component" value="Unplaced"/>
</dbReference>
<evidence type="ECO:0000256" key="1">
    <source>
        <dbReference type="SAM" id="MobiDB-lite"/>
    </source>
</evidence>
<name>A0A1I8BFK1_MELHA</name>